<reference evidence="2" key="1">
    <citation type="submission" date="2023-04" db="EMBL/GenBank/DDBJ databases">
        <authorList>
            <consortium name="ELIXIR-Norway"/>
        </authorList>
    </citation>
    <scope>NUCLEOTIDE SEQUENCE [LARGE SCALE GENOMIC DNA]</scope>
</reference>
<keyword evidence="3" id="KW-1185">Reference proteome</keyword>
<evidence type="ECO:0000313" key="2">
    <source>
        <dbReference type="EMBL" id="CAI9179574.1"/>
    </source>
</evidence>
<feature type="region of interest" description="Disordered" evidence="1">
    <location>
        <begin position="84"/>
        <end position="115"/>
    </location>
</feature>
<feature type="region of interest" description="Disordered" evidence="1">
    <location>
        <begin position="46"/>
        <end position="65"/>
    </location>
</feature>
<name>A0ABN9A0P3_RANTA</name>
<feature type="region of interest" description="Disordered" evidence="1">
    <location>
        <begin position="1"/>
        <end position="23"/>
    </location>
</feature>
<dbReference type="EMBL" id="OX459945">
    <property type="protein sequence ID" value="CAI9179574.1"/>
    <property type="molecule type" value="Genomic_DNA"/>
</dbReference>
<evidence type="ECO:0000256" key="1">
    <source>
        <dbReference type="SAM" id="MobiDB-lite"/>
    </source>
</evidence>
<sequence>MSLESQGLRLAQLQGPSRQAKHAGCEDSDCTRVPMHTHARACVHTHTALQQAPQHPSGTPPPHPHLLVVKTSGETWTVRAVSQVERGPPGGARRLQVLGTDEERPLHPSLGTSLG</sequence>
<proteinExistence type="predicted"/>
<dbReference type="Proteomes" id="UP001176941">
    <property type="component" value="Chromosome 9"/>
</dbReference>
<evidence type="ECO:0000313" key="3">
    <source>
        <dbReference type="Proteomes" id="UP001176941"/>
    </source>
</evidence>
<organism evidence="2 3">
    <name type="scientific">Rangifer tarandus platyrhynchus</name>
    <name type="common">Svalbard reindeer</name>
    <dbReference type="NCBI Taxonomy" id="3082113"/>
    <lineage>
        <taxon>Eukaryota</taxon>
        <taxon>Metazoa</taxon>
        <taxon>Chordata</taxon>
        <taxon>Craniata</taxon>
        <taxon>Vertebrata</taxon>
        <taxon>Euteleostomi</taxon>
        <taxon>Mammalia</taxon>
        <taxon>Eutheria</taxon>
        <taxon>Laurasiatheria</taxon>
        <taxon>Artiodactyla</taxon>
        <taxon>Ruminantia</taxon>
        <taxon>Pecora</taxon>
        <taxon>Cervidae</taxon>
        <taxon>Odocoileinae</taxon>
        <taxon>Rangifer</taxon>
    </lineage>
</organism>
<gene>
    <name evidence="2" type="ORF">MRATA1EN1_LOCUS28536</name>
</gene>
<protein>
    <submittedName>
        <fullName evidence="2">Uncharacterized protein</fullName>
    </submittedName>
</protein>
<accession>A0ABN9A0P3</accession>